<name>A0A8H8DJK2_9FUNG</name>
<proteinExistence type="predicted"/>
<evidence type="ECO:0000313" key="3">
    <source>
        <dbReference type="Proteomes" id="UP000673691"/>
    </source>
</evidence>
<feature type="compositionally biased region" description="Polar residues" evidence="1">
    <location>
        <begin position="441"/>
        <end position="451"/>
    </location>
</feature>
<feature type="compositionally biased region" description="Basic and acidic residues" evidence="1">
    <location>
        <begin position="414"/>
        <end position="430"/>
    </location>
</feature>
<gene>
    <name evidence="2" type="ORF">BJ554DRAFT_7771</name>
</gene>
<protein>
    <submittedName>
        <fullName evidence="2">Uncharacterized protein</fullName>
    </submittedName>
</protein>
<feature type="compositionally biased region" description="Basic residues" evidence="1">
    <location>
        <begin position="336"/>
        <end position="345"/>
    </location>
</feature>
<dbReference type="Proteomes" id="UP000673691">
    <property type="component" value="Unassembled WGS sequence"/>
</dbReference>
<sequence>MDISAWDIPGKVKVVRFALPSALAGRTSATLALGTHDAGAANRIELWSANVGGARPDGISRNVAAKKLAERQHAGDVIDMSVRGACGLGLVQRVRVRVEDSPRGEPGAAGAVTLPQLETSPALALTGVFCCVQDDGRTSFDWLARYAPHSFGANLPEASCNGVTFSLLNAPEVASCGEDGRLKIYRLDLGQVVEDVGERLVRRRAPGSLEMYRAASSCRQRADICICETDGIAENSGFPSSSRFLAASDTGISRLLRFASKPRINYAQSGCGWSAAILRLGEPDAGEQGGVRQRGRKGRGVGSEERGVRDVGSGRSQRGPEPRRSRMGRRVSPFKTRPRRQLRKRRQNLRAQLGAGGQGARPGALSRSEAVLASGGAAVAAGGELGRRPRAQRPARGWKRWPQVAADDPVAGKQEYRTCRKKNLGERPDVFSRGGAVRTAQGPQSATQNSPGPFETFL</sequence>
<feature type="region of interest" description="Disordered" evidence="1">
    <location>
        <begin position="383"/>
        <end position="458"/>
    </location>
</feature>
<feature type="non-terminal residue" evidence="2">
    <location>
        <position position="458"/>
    </location>
</feature>
<dbReference type="EMBL" id="JAEFCI010005581">
    <property type="protein sequence ID" value="KAG5460207.1"/>
    <property type="molecule type" value="Genomic_DNA"/>
</dbReference>
<evidence type="ECO:0000313" key="2">
    <source>
        <dbReference type="EMBL" id="KAG5460207.1"/>
    </source>
</evidence>
<organism evidence="2 3">
    <name type="scientific">Olpidium bornovanus</name>
    <dbReference type="NCBI Taxonomy" id="278681"/>
    <lineage>
        <taxon>Eukaryota</taxon>
        <taxon>Fungi</taxon>
        <taxon>Fungi incertae sedis</taxon>
        <taxon>Olpidiomycota</taxon>
        <taxon>Olpidiomycotina</taxon>
        <taxon>Olpidiomycetes</taxon>
        <taxon>Olpidiales</taxon>
        <taxon>Olpidiaceae</taxon>
        <taxon>Olpidium</taxon>
    </lineage>
</organism>
<feature type="region of interest" description="Disordered" evidence="1">
    <location>
        <begin position="284"/>
        <end position="345"/>
    </location>
</feature>
<evidence type="ECO:0000256" key="1">
    <source>
        <dbReference type="SAM" id="MobiDB-lite"/>
    </source>
</evidence>
<reference evidence="2 3" key="1">
    <citation type="journal article" name="Sci. Rep.">
        <title>Genome-scale phylogenetic analyses confirm Olpidium as the closest living zoosporic fungus to the non-flagellated, terrestrial fungi.</title>
        <authorList>
            <person name="Chang Y."/>
            <person name="Rochon D."/>
            <person name="Sekimoto S."/>
            <person name="Wang Y."/>
            <person name="Chovatia M."/>
            <person name="Sandor L."/>
            <person name="Salamov A."/>
            <person name="Grigoriev I.V."/>
            <person name="Stajich J.E."/>
            <person name="Spatafora J.W."/>
        </authorList>
    </citation>
    <scope>NUCLEOTIDE SEQUENCE [LARGE SCALE GENOMIC DNA]</scope>
    <source>
        <strain evidence="2">S191</strain>
    </source>
</reference>
<dbReference type="AlphaFoldDB" id="A0A8H8DJK2"/>
<accession>A0A8H8DJK2</accession>
<comment type="caution">
    <text evidence="2">The sequence shown here is derived from an EMBL/GenBank/DDBJ whole genome shotgun (WGS) entry which is preliminary data.</text>
</comment>
<keyword evidence="3" id="KW-1185">Reference proteome</keyword>
<feature type="compositionally biased region" description="Basic residues" evidence="1">
    <location>
        <begin position="388"/>
        <end position="399"/>
    </location>
</feature>